<reference evidence="1" key="1">
    <citation type="submission" date="2021-01" db="EMBL/GenBank/DDBJ databases">
        <authorList>
            <person name="Lovell J.T."/>
            <person name="Bentley N."/>
            <person name="Bhattarai G."/>
            <person name="Jenkins J.W."/>
            <person name="Sreedasyam A."/>
            <person name="Alarcon Y."/>
            <person name="Bock C."/>
            <person name="Boston L."/>
            <person name="Carlson J."/>
            <person name="Cervantes K."/>
            <person name="Clermont K."/>
            <person name="Krom N."/>
            <person name="Kubenka K."/>
            <person name="Mamidi S."/>
            <person name="Mattison C."/>
            <person name="Monteros M."/>
            <person name="Pisani C."/>
            <person name="Plott C."/>
            <person name="Rajasekar S."/>
            <person name="Rhein H.S."/>
            <person name="Rohla C."/>
            <person name="Song M."/>
            <person name="Hilaire R.S."/>
            <person name="Shu S."/>
            <person name="Wells L."/>
            <person name="Wang X."/>
            <person name="Webber J."/>
            <person name="Heerema R.J."/>
            <person name="Klein P."/>
            <person name="Conner P."/>
            <person name="Grauke L."/>
            <person name="Grimwood J."/>
            <person name="Schmutz J."/>
            <person name="Randall J.J."/>
        </authorList>
    </citation>
    <scope>NUCLEOTIDE SEQUENCE</scope>
    <source>
        <tissue evidence="1">Leaf</tissue>
    </source>
</reference>
<evidence type="ECO:0000313" key="1">
    <source>
        <dbReference type="EMBL" id="KAG6676642.1"/>
    </source>
</evidence>
<dbReference type="Proteomes" id="UP000811246">
    <property type="component" value="Chromosome 15"/>
</dbReference>
<dbReference type="EMBL" id="CM031839">
    <property type="protein sequence ID" value="KAG6676642.1"/>
    <property type="molecule type" value="Genomic_DNA"/>
</dbReference>
<comment type="caution">
    <text evidence="1">The sequence shown here is derived from an EMBL/GenBank/DDBJ whole genome shotgun (WGS) entry which is preliminary data.</text>
</comment>
<organism evidence="1 2">
    <name type="scientific">Carya illinoinensis</name>
    <name type="common">Pecan</name>
    <dbReference type="NCBI Taxonomy" id="32201"/>
    <lineage>
        <taxon>Eukaryota</taxon>
        <taxon>Viridiplantae</taxon>
        <taxon>Streptophyta</taxon>
        <taxon>Embryophyta</taxon>
        <taxon>Tracheophyta</taxon>
        <taxon>Spermatophyta</taxon>
        <taxon>Magnoliopsida</taxon>
        <taxon>eudicotyledons</taxon>
        <taxon>Gunneridae</taxon>
        <taxon>Pentapetalae</taxon>
        <taxon>rosids</taxon>
        <taxon>fabids</taxon>
        <taxon>Fagales</taxon>
        <taxon>Juglandaceae</taxon>
        <taxon>Carya</taxon>
    </lineage>
</organism>
<dbReference type="AlphaFoldDB" id="A0A922A843"/>
<sequence length="393" mass="44795">MDEELHILSHTPKSTTGFCPNIVSFGMDEELHILSHTPKSTTGFCPNIVSFGMDEELHILSHTPKSTTGFCPNIVSFGMDEELHILSHTPKSTTGFELHLKNSSLSKFNLFHVFGPSHYFFRDLTVLDLSGSDIVSIPASFENFFRLSNLILNDCMQLKEIQEFPRSLLVLRANGCISLESLPRGLTEFSTQWLSLIKLARCYRVNMWNWNRVRDLLGRSSSPYSDFRGFRDTNMIFPGKKIPDWFSNCREITANDHRCEFDIQGYNSLAHYGIALCAVIEPVGRFWSVDTMIGSVAYDSNHYVGKFDEMDSDHVWLQFLAVTDVKRKRGISLNQADNLRIIFESAPKSVILKSCGVQPFGFGFVDDEIYWENPVSTLDIELFMYTSDMCHDV</sequence>
<protein>
    <submittedName>
        <fullName evidence="1">Uncharacterized protein</fullName>
    </submittedName>
</protein>
<name>A0A922A843_CARIL</name>
<evidence type="ECO:0000313" key="2">
    <source>
        <dbReference type="Proteomes" id="UP000811246"/>
    </source>
</evidence>
<gene>
    <name evidence="1" type="ORF">I3842_15G162800</name>
</gene>
<accession>A0A922A843</accession>
<proteinExistence type="predicted"/>